<comment type="caution">
    <text evidence="1">The sequence shown here is derived from an EMBL/GenBank/DDBJ whole genome shotgun (WGS) entry which is preliminary data.</text>
</comment>
<proteinExistence type="predicted"/>
<evidence type="ECO:0000313" key="2">
    <source>
        <dbReference type="Proteomes" id="UP001324427"/>
    </source>
</evidence>
<reference evidence="1 2" key="1">
    <citation type="submission" date="2021-11" db="EMBL/GenBank/DDBJ databases">
        <title>Black yeast isolated from Biological Soil Crust.</title>
        <authorList>
            <person name="Kurbessoian T."/>
        </authorList>
    </citation>
    <scope>NUCLEOTIDE SEQUENCE [LARGE SCALE GENOMIC DNA]</scope>
    <source>
        <strain evidence="1 2">CCFEE 5522</strain>
    </source>
</reference>
<dbReference type="EMBL" id="JAVFHQ010000046">
    <property type="protein sequence ID" value="KAK4542028.1"/>
    <property type="molecule type" value="Genomic_DNA"/>
</dbReference>
<sequence length="269" mass="30082">MTSSQILPREERPGPTTTLADIRNQAIALRLQWTKIATGTLADSINCNTQQISKALIEGLELQVVHVMYYHMKIVRMETAEEIIDRIYASKGIDASADELIGDELKHYMCGMRKANDDRLAAARANIDTKNIRFDELEEMYTEHLSVGAADATNNSKGRVHDVTEMLEVLVGQMDRWNRKARMANNMVDEQEGLGVPPGACYGRYLSTIKTSLQLRIGQSLARLETSLVEDEACEHGDIAELRRMAVALKDMNSLQAHMEAQEDTESGQ</sequence>
<dbReference type="AlphaFoldDB" id="A0AAV9JC94"/>
<evidence type="ECO:0000313" key="1">
    <source>
        <dbReference type="EMBL" id="KAK4542028.1"/>
    </source>
</evidence>
<dbReference type="Proteomes" id="UP001324427">
    <property type="component" value="Unassembled WGS sequence"/>
</dbReference>
<gene>
    <name evidence="1" type="ORF">LTR36_007228</name>
</gene>
<name>A0AAV9JC94_9PEZI</name>
<organism evidence="1 2">
    <name type="scientific">Oleoguttula mirabilis</name>
    <dbReference type="NCBI Taxonomy" id="1507867"/>
    <lineage>
        <taxon>Eukaryota</taxon>
        <taxon>Fungi</taxon>
        <taxon>Dikarya</taxon>
        <taxon>Ascomycota</taxon>
        <taxon>Pezizomycotina</taxon>
        <taxon>Dothideomycetes</taxon>
        <taxon>Dothideomycetidae</taxon>
        <taxon>Mycosphaerellales</taxon>
        <taxon>Teratosphaeriaceae</taxon>
        <taxon>Oleoguttula</taxon>
    </lineage>
</organism>
<protein>
    <submittedName>
        <fullName evidence="1">Uncharacterized protein</fullName>
    </submittedName>
</protein>
<keyword evidence="2" id="KW-1185">Reference proteome</keyword>
<accession>A0AAV9JC94</accession>